<dbReference type="SMART" id="SM00355">
    <property type="entry name" value="ZnF_C2H2"/>
    <property type="match status" value="4"/>
</dbReference>
<dbReference type="InterPro" id="IPR013087">
    <property type="entry name" value="Znf_C2H2_type"/>
</dbReference>
<feature type="domain" description="C2H2-type" evidence="1">
    <location>
        <begin position="356"/>
        <end position="378"/>
    </location>
</feature>
<dbReference type="GO" id="GO:0008270">
    <property type="term" value="F:zinc ion binding"/>
    <property type="evidence" value="ECO:0007669"/>
    <property type="project" value="InterPro"/>
</dbReference>
<keyword evidence="3" id="KW-1185">Reference proteome</keyword>
<dbReference type="SUPFAM" id="SSF57667">
    <property type="entry name" value="beta-beta-alpha zinc fingers"/>
    <property type="match status" value="4"/>
</dbReference>
<dbReference type="Pfam" id="PF12874">
    <property type="entry name" value="zf-met"/>
    <property type="match status" value="4"/>
</dbReference>
<sequence>MSTYEEVGLDRNYKIPKRKSEEMSNDSNNDYNPYTNVENPVLANSYYNYYENPGLFGPWQQGAIYSQYPSTNTVEPITQNIYNTLSHIKEKPKNFRKNIFKETVPDVDDPSLPKELTSMFQPLYCKLCTAQLSSNVMAKLHYKSKNHEKKIRKFLVEYSQSTGEPLHKRARIAGTPKSEEEKNPRWFHCDVCDLPLTGKMHAESHYMGKNHQKALTGWRPPAGRGFYNDEGKWVRQSVKKVTLADGEDTFGLAFRTNKPETPKPVVPVATTSTNGTSSKFHCEVCNVGATCQEQIEMHFKGQKHQKKMKQLGLQPHFVTPNLSTKQCNTAETSFSSKGTDNINLSVYRTPSGDFYCPTCNLTLNSEPQFKIHLRSKGHMKKIIAETMSVCDAANN</sequence>
<organism evidence="2 3">
    <name type="scientific">Rhamnusium bicolor</name>
    <dbReference type="NCBI Taxonomy" id="1586634"/>
    <lineage>
        <taxon>Eukaryota</taxon>
        <taxon>Metazoa</taxon>
        <taxon>Ecdysozoa</taxon>
        <taxon>Arthropoda</taxon>
        <taxon>Hexapoda</taxon>
        <taxon>Insecta</taxon>
        <taxon>Pterygota</taxon>
        <taxon>Neoptera</taxon>
        <taxon>Endopterygota</taxon>
        <taxon>Coleoptera</taxon>
        <taxon>Polyphaga</taxon>
        <taxon>Cucujiformia</taxon>
        <taxon>Chrysomeloidea</taxon>
        <taxon>Cerambycidae</taxon>
        <taxon>Lepturinae</taxon>
        <taxon>Rhagiini</taxon>
        <taxon>Rhamnusium</taxon>
    </lineage>
</organism>
<dbReference type="PROSITE" id="PS00028">
    <property type="entry name" value="ZINC_FINGER_C2H2_1"/>
    <property type="match status" value="1"/>
</dbReference>
<gene>
    <name evidence="2" type="ORF">NQ314_007310</name>
</gene>
<protein>
    <recommendedName>
        <fullName evidence="1">C2H2-type domain-containing protein</fullName>
    </recommendedName>
</protein>
<dbReference type="AlphaFoldDB" id="A0AAV8YRQ5"/>
<dbReference type="SMART" id="SM00451">
    <property type="entry name" value="ZnF_U1"/>
    <property type="match status" value="4"/>
</dbReference>
<accession>A0AAV8YRQ5</accession>
<dbReference type="InterPro" id="IPR003604">
    <property type="entry name" value="Matrin/U1-like-C_Znf_C2H2"/>
</dbReference>
<dbReference type="GO" id="GO:0003676">
    <property type="term" value="F:nucleic acid binding"/>
    <property type="evidence" value="ECO:0007669"/>
    <property type="project" value="InterPro"/>
</dbReference>
<dbReference type="PANTHER" id="PTHR46786:SF1">
    <property type="entry name" value="ZINC FINGER MATRIN-TYPE PROTEIN 3"/>
    <property type="match status" value="1"/>
</dbReference>
<dbReference type="Proteomes" id="UP001162156">
    <property type="component" value="Unassembled WGS sequence"/>
</dbReference>
<comment type="caution">
    <text evidence="2">The sequence shown here is derived from an EMBL/GenBank/DDBJ whole genome shotgun (WGS) entry which is preliminary data.</text>
</comment>
<evidence type="ECO:0000313" key="3">
    <source>
        <dbReference type="Proteomes" id="UP001162156"/>
    </source>
</evidence>
<reference evidence="2" key="1">
    <citation type="journal article" date="2023" name="Insect Mol. Biol.">
        <title>Genome sequencing provides insights into the evolution of gene families encoding plant cell wall-degrading enzymes in longhorned beetles.</title>
        <authorList>
            <person name="Shin N.R."/>
            <person name="Okamura Y."/>
            <person name="Kirsch R."/>
            <person name="Pauchet Y."/>
        </authorList>
    </citation>
    <scope>NUCLEOTIDE SEQUENCE</scope>
    <source>
        <strain evidence="2">RBIC_L_NR</strain>
    </source>
</reference>
<evidence type="ECO:0000259" key="1">
    <source>
        <dbReference type="PROSITE" id="PS00028"/>
    </source>
</evidence>
<name>A0AAV8YRQ5_9CUCU</name>
<dbReference type="InterPro" id="IPR036236">
    <property type="entry name" value="Znf_C2H2_sf"/>
</dbReference>
<dbReference type="PANTHER" id="PTHR46786">
    <property type="entry name" value="ZINC FINGER MATRIN-TYPE PROTEIN 3"/>
    <property type="match status" value="1"/>
</dbReference>
<dbReference type="EMBL" id="JANEYF010001958">
    <property type="protein sequence ID" value="KAJ8953701.1"/>
    <property type="molecule type" value="Genomic_DNA"/>
</dbReference>
<proteinExistence type="predicted"/>
<dbReference type="InterPro" id="IPR052644">
    <property type="entry name" value="ZMAT3"/>
</dbReference>
<evidence type="ECO:0000313" key="2">
    <source>
        <dbReference type="EMBL" id="KAJ8953701.1"/>
    </source>
</evidence>
<dbReference type="Gene3D" id="3.30.160.60">
    <property type="entry name" value="Classic Zinc Finger"/>
    <property type="match status" value="4"/>
</dbReference>